<dbReference type="AlphaFoldDB" id="F4Y2P3"/>
<dbReference type="OrthoDB" id="9802901at2"/>
<sequence>MRVFVLDKNKKPLDPCQPARARILLKQGRAKVFRRYPFTIIICDLEELECVTHNHQIKLDPGSQTTGLAIVQEKVVVWGAELTHRGLQIRDGLTSRRKLRSSRRNRKTRYRQPRFLNRKRPDGWLAPSLIDLSKNLKLSQALLFSDQIDQVNFTLN</sequence>
<protein>
    <recommendedName>
        <fullName evidence="1">RRXRR domain-containing protein</fullName>
    </recommendedName>
</protein>
<evidence type="ECO:0000259" key="1">
    <source>
        <dbReference type="Pfam" id="PF14239"/>
    </source>
</evidence>
<dbReference type="HOGENOM" id="CLU_036716_3_0_3"/>
<dbReference type="Pfam" id="PF14239">
    <property type="entry name" value="RRXRR"/>
    <property type="match status" value="1"/>
</dbReference>
<organism evidence="2 3">
    <name type="scientific">Moorena producens 3L</name>
    <dbReference type="NCBI Taxonomy" id="489825"/>
    <lineage>
        <taxon>Bacteria</taxon>
        <taxon>Bacillati</taxon>
        <taxon>Cyanobacteriota</taxon>
        <taxon>Cyanophyceae</taxon>
        <taxon>Coleofasciculales</taxon>
        <taxon>Coleofasciculaceae</taxon>
        <taxon>Moorena</taxon>
    </lineage>
</organism>
<evidence type="ECO:0000313" key="3">
    <source>
        <dbReference type="Proteomes" id="UP000003959"/>
    </source>
</evidence>
<dbReference type="InterPro" id="IPR025938">
    <property type="entry name" value="RRXRR_dom"/>
</dbReference>
<accession>F4Y2P3</accession>
<dbReference type="Proteomes" id="UP000003959">
    <property type="component" value="Unassembled WGS sequence"/>
</dbReference>
<dbReference type="eggNOG" id="COG1403">
    <property type="taxonomic scope" value="Bacteria"/>
</dbReference>
<keyword evidence="3" id="KW-1185">Reference proteome</keyword>
<reference evidence="3" key="1">
    <citation type="journal article" date="2011" name="Proc. Natl. Acad. Sci. U.S.A.">
        <title>Genomic insights into the physiology and ecology of the marine filamentous cyanobacterium Lyngbya majuscula.</title>
        <authorList>
            <person name="Jones A.C."/>
            <person name="Monroe E.A."/>
            <person name="Podell S."/>
            <person name="Hess W.R."/>
            <person name="Klages S."/>
            <person name="Esquenazi E."/>
            <person name="Niessen S."/>
            <person name="Hoover H."/>
            <person name="Rothmann M."/>
            <person name="Lasken R.S."/>
            <person name="Yates J.R.III."/>
            <person name="Reinhardt R."/>
            <person name="Kube M."/>
            <person name="Burkart M.D."/>
            <person name="Allen E.E."/>
            <person name="Dorrestein P.C."/>
            <person name="Gerwick W.H."/>
            <person name="Gerwick L."/>
        </authorList>
    </citation>
    <scope>NUCLEOTIDE SEQUENCE [LARGE SCALE GENOMIC DNA]</scope>
    <source>
        <strain evidence="3">3L</strain>
    </source>
</reference>
<dbReference type="EMBL" id="GL890971">
    <property type="protein sequence ID" value="EGJ28887.1"/>
    <property type="molecule type" value="Genomic_DNA"/>
</dbReference>
<proteinExistence type="predicted"/>
<name>F4Y2P3_9CYAN</name>
<evidence type="ECO:0000313" key="2">
    <source>
        <dbReference type="EMBL" id="EGJ28887.1"/>
    </source>
</evidence>
<dbReference type="InterPro" id="IPR047693">
    <property type="entry name" value="RNA-guided_IscB-like"/>
</dbReference>
<gene>
    <name evidence="2" type="ORF">LYNGBM3L_69540</name>
</gene>
<feature type="domain" description="RRXRR" evidence="1">
    <location>
        <begin position="3"/>
        <end position="131"/>
    </location>
</feature>
<dbReference type="NCBIfam" id="NF040563">
    <property type="entry name" value="guided_IscB"/>
    <property type="match status" value="1"/>
</dbReference>